<feature type="compositionally biased region" description="Polar residues" evidence="1">
    <location>
        <begin position="1"/>
        <end position="29"/>
    </location>
</feature>
<dbReference type="HOGENOM" id="CLU_2655293_0_0_1"/>
<proteinExistence type="predicted"/>
<dbReference type="Proteomes" id="UP000008370">
    <property type="component" value="Unassembled WGS sequence"/>
</dbReference>
<dbReference type="EMBL" id="JH930470">
    <property type="protein sequence ID" value="EKM58686.1"/>
    <property type="molecule type" value="Genomic_DNA"/>
</dbReference>
<dbReference type="GeneID" id="18909142"/>
<evidence type="ECO:0000256" key="1">
    <source>
        <dbReference type="SAM" id="MobiDB-lite"/>
    </source>
</evidence>
<evidence type="ECO:0000313" key="2">
    <source>
        <dbReference type="EMBL" id="EKM58686.1"/>
    </source>
</evidence>
<organism evidence="2 3">
    <name type="scientific">Phanerochaete carnosa (strain HHB-10118-sp)</name>
    <name type="common">White-rot fungus</name>
    <name type="synonym">Peniophora carnosa</name>
    <dbReference type="NCBI Taxonomy" id="650164"/>
    <lineage>
        <taxon>Eukaryota</taxon>
        <taxon>Fungi</taxon>
        <taxon>Dikarya</taxon>
        <taxon>Basidiomycota</taxon>
        <taxon>Agaricomycotina</taxon>
        <taxon>Agaricomycetes</taxon>
        <taxon>Polyporales</taxon>
        <taxon>Phanerochaetaceae</taxon>
        <taxon>Phanerochaete</taxon>
    </lineage>
</organism>
<reference evidence="2 3" key="1">
    <citation type="journal article" date="2012" name="BMC Genomics">
        <title>Comparative genomics of the white-rot fungi, Phanerochaete carnosa and P. chrysosporium, to elucidate the genetic basis of the distinct wood types they colonize.</title>
        <authorList>
            <person name="Suzuki H."/>
            <person name="MacDonald J."/>
            <person name="Syed K."/>
            <person name="Salamov A."/>
            <person name="Hori C."/>
            <person name="Aerts A."/>
            <person name="Henrissat B."/>
            <person name="Wiebenga A."/>
            <person name="vanKuyk P.A."/>
            <person name="Barry K."/>
            <person name="Lindquist E."/>
            <person name="LaButti K."/>
            <person name="Lapidus A."/>
            <person name="Lucas S."/>
            <person name="Coutinho P."/>
            <person name="Gong Y."/>
            <person name="Samejima M."/>
            <person name="Mahadevan R."/>
            <person name="Abou-Zaid M."/>
            <person name="de Vries R.P."/>
            <person name="Igarashi K."/>
            <person name="Yadav J.S."/>
            <person name="Grigoriev I.V."/>
            <person name="Master E.R."/>
        </authorList>
    </citation>
    <scope>NUCLEOTIDE SEQUENCE [LARGE SCALE GENOMIC DNA]</scope>
    <source>
        <strain evidence="2 3">HHB-10118-sp</strain>
    </source>
</reference>
<evidence type="ECO:0000313" key="3">
    <source>
        <dbReference type="Proteomes" id="UP000008370"/>
    </source>
</evidence>
<dbReference type="RefSeq" id="XP_007393986.1">
    <property type="nucleotide sequence ID" value="XM_007393924.1"/>
</dbReference>
<sequence>MSSTTSLITGIPQRPSNLRNSTTPVTTPNVGRRGPSSATTTTTAATDGSYASGPCPYRRPAGPPLPGAATWMMTPP</sequence>
<dbReference type="InParanoid" id="K5V7D5"/>
<name>K5V7D5_PHACS</name>
<gene>
    <name evidence="2" type="ORF">PHACADRAFT_159775</name>
</gene>
<feature type="region of interest" description="Disordered" evidence="1">
    <location>
        <begin position="1"/>
        <end position="76"/>
    </location>
</feature>
<dbReference type="AlphaFoldDB" id="K5V7D5"/>
<dbReference type="KEGG" id="pco:PHACADRAFT_159775"/>
<keyword evidence="3" id="KW-1185">Reference proteome</keyword>
<accession>K5V7D5</accession>
<protein>
    <submittedName>
        <fullName evidence="2">Uncharacterized protein</fullName>
    </submittedName>
</protein>